<accession>A0ABR1LJA6</accession>
<gene>
    <name evidence="2" type="ORF">J3D65DRAFT_669373</name>
</gene>
<sequence length="515" mass="56765">MAQLLGSTSLGNTIFMPWKFRLTSPLMLALLISWALSPLGSQASLRIVSRESRDPISPLSVTLLDTNTTSPQSLGEDSESGYNSRDLAFSTALAASSLTRNSSVDSWSNLHIPMIEIVEKGSKPHAGGWYRGIELDAIAHASLIGVPFTPFTADVAQQSANFTFVAAYMHLTPTFFTNDSYREISPGNINLYESYEKDANKNEKIPLGLRFSGQFEGSNQSNALDGTTHGPQTIFVDDHIRPLGTGKGKHVYLSADFVLSMSFVEVEIFRDTTPGAPKPWHMTAVRRKNSTMEDQDWTPLEDGRLFDRFFKGLRQIKAFQPASKRPTTLNYYLADPTDPYVPKTKEEFLAVTAEDFALRLTQLMNTIRMASMMPHGSIILSEFAPSADSNFTTRTGSGISWTTEHFLECHYQWLGILLICSLFLMAAAAVSAICGVASVAPDVFDTVSSLTRKNRIVVPEGGTWMEGDERVRMLKDVVVFLGDAKPDAAAGCIVLSNNADGEGKVERLNRNRLYE</sequence>
<proteinExistence type="predicted"/>
<keyword evidence="1" id="KW-1133">Transmembrane helix</keyword>
<dbReference type="Proteomes" id="UP001360953">
    <property type="component" value="Unassembled WGS sequence"/>
</dbReference>
<comment type="caution">
    <text evidence="2">The sequence shown here is derived from an EMBL/GenBank/DDBJ whole genome shotgun (WGS) entry which is preliminary data.</text>
</comment>
<keyword evidence="1" id="KW-0812">Transmembrane</keyword>
<organism evidence="2 3">
    <name type="scientific">Phyllosticta citribraziliensis</name>
    <dbReference type="NCBI Taxonomy" id="989973"/>
    <lineage>
        <taxon>Eukaryota</taxon>
        <taxon>Fungi</taxon>
        <taxon>Dikarya</taxon>
        <taxon>Ascomycota</taxon>
        <taxon>Pezizomycotina</taxon>
        <taxon>Dothideomycetes</taxon>
        <taxon>Dothideomycetes incertae sedis</taxon>
        <taxon>Botryosphaeriales</taxon>
        <taxon>Phyllostictaceae</taxon>
        <taxon>Phyllosticta</taxon>
    </lineage>
</organism>
<feature type="transmembrane region" description="Helical" evidence="1">
    <location>
        <begin position="413"/>
        <end position="440"/>
    </location>
</feature>
<dbReference type="RefSeq" id="XP_066654010.1">
    <property type="nucleotide sequence ID" value="XM_066803191.1"/>
</dbReference>
<dbReference type="EMBL" id="JBBPEH010000008">
    <property type="protein sequence ID" value="KAK7535285.1"/>
    <property type="molecule type" value="Genomic_DNA"/>
</dbReference>
<keyword evidence="1" id="KW-0472">Membrane</keyword>
<evidence type="ECO:0000313" key="2">
    <source>
        <dbReference type="EMBL" id="KAK7535285.1"/>
    </source>
</evidence>
<evidence type="ECO:0000256" key="1">
    <source>
        <dbReference type="SAM" id="Phobius"/>
    </source>
</evidence>
<evidence type="ECO:0000313" key="3">
    <source>
        <dbReference type="Proteomes" id="UP001360953"/>
    </source>
</evidence>
<name>A0ABR1LJA6_9PEZI</name>
<protein>
    <submittedName>
        <fullName evidence="2">Uncharacterized protein</fullName>
    </submittedName>
</protein>
<dbReference type="GeneID" id="92036097"/>
<reference evidence="2 3" key="1">
    <citation type="submission" date="2024-04" db="EMBL/GenBank/DDBJ databases">
        <title>Phyllosticta paracitricarpa is synonymous to the EU quarantine fungus P. citricarpa based on phylogenomic analyses.</title>
        <authorList>
            <consortium name="Lawrence Berkeley National Laboratory"/>
            <person name="Van ingen-buijs V.A."/>
            <person name="Van westerhoven A.C."/>
            <person name="Haridas S."/>
            <person name="Skiadas P."/>
            <person name="Martin F."/>
            <person name="Groenewald J.Z."/>
            <person name="Crous P.W."/>
            <person name="Seidl M.F."/>
        </authorList>
    </citation>
    <scope>NUCLEOTIDE SEQUENCE [LARGE SCALE GENOMIC DNA]</scope>
    <source>
        <strain evidence="2 3">CPC 17464</strain>
    </source>
</reference>
<keyword evidence="3" id="KW-1185">Reference proteome</keyword>